<dbReference type="EMBL" id="JBHSFS010000002">
    <property type="protein sequence ID" value="MFC4512437.1"/>
    <property type="molecule type" value="Genomic_DNA"/>
</dbReference>
<accession>A0ABV9BEI1</accession>
<comment type="caution">
    <text evidence="1">The sequence shown here is derived from an EMBL/GenBank/DDBJ whole genome shotgun (WGS) entry which is preliminary data.</text>
</comment>
<evidence type="ECO:0000313" key="1">
    <source>
        <dbReference type="EMBL" id="MFC4512437.1"/>
    </source>
</evidence>
<evidence type="ECO:0000313" key="2">
    <source>
        <dbReference type="Proteomes" id="UP001595990"/>
    </source>
</evidence>
<dbReference type="Proteomes" id="UP001595990">
    <property type="component" value="Unassembled WGS sequence"/>
</dbReference>
<protein>
    <submittedName>
        <fullName evidence="1">Uncharacterized protein</fullName>
    </submittedName>
</protein>
<organism evidence="1 2">
    <name type="scientific">Streptomyces ehimensis</name>
    <dbReference type="NCBI Taxonomy" id="68195"/>
    <lineage>
        <taxon>Bacteria</taxon>
        <taxon>Bacillati</taxon>
        <taxon>Actinomycetota</taxon>
        <taxon>Actinomycetes</taxon>
        <taxon>Kitasatosporales</taxon>
        <taxon>Streptomycetaceae</taxon>
        <taxon>Streptomyces</taxon>
    </lineage>
</organism>
<gene>
    <name evidence="1" type="ORF">ACFPEN_05765</name>
</gene>
<name>A0ABV9BEI1_9ACTN</name>
<dbReference type="RefSeq" id="WP_417922410.1">
    <property type="nucleotide sequence ID" value="NZ_JBHSFS010000002.1"/>
</dbReference>
<reference evidence="2" key="1">
    <citation type="journal article" date="2019" name="Int. J. Syst. Evol. Microbiol.">
        <title>The Global Catalogue of Microorganisms (GCM) 10K type strain sequencing project: providing services to taxonomists for standard genome sequencing and annotation.</title>
        <authorList>
            <consortium name="The Broad Institute Genomics Platform"/>
            <consortium name="The Broad Institute Genome Sequencing Center for Infectious Disease"/>
            <person name="Wu L."/>
            <person name="Ma J."/>
        </authorList>
    </citation>
    <scope>NUCLEOTIDE SEQUENCE [LARGE SCALE GENOMIC DNA]</scope>
    <source>
        <strain evidence="2">CECT 8064</strain>
    </source>
</reference>
<sequence length="130" mass="14329">MLFPRSWLTYFVERSSLLARSGWRPSPDPFVLLEGNPVGAPVLVRPSAIGLSRHVPVSGVLTQPPDQPRPSAHTRGRALASIVNWHTRPASPQRLRAAHALLSALPVHLGTREESPAFLQRPEHLECLDT</sequence>
<keyword evidence="2" id="KW-1185">Reference proteome</keyword>
<proteinExistence type="predicted"/>